<dbReference type="Pfam" id="PF00753">
    <property type="entry name" value="Lactamase_B"/>
    <property type="match status" value="1"/>
</dbReference>
<proteinExistence type="predicted"/>
<dbReference type="PANTHER" id="PTHR42951">
    <property type="entry name" value="METALLO-BETA-LACTAMASE DOMAIN-CONTAINING"/>
    <property type="match status" value="1"/>
</dbReference>
<protein>
    <submittedName>
        <fullName evidence="2">MBL fold metallo-hydrolase</fullName>
    </submittedName>
</protein>
<dbReference type="SMART" id="SM00849">
    <property type="entry name" value="Lactamase_B"/>
    <property type="match status" value="1"/>
</dbReference>
<dbReference type="Gene3D" id="3.60.15.10">
    <property type="entry name" value="Ribonuclease Z/Hydroxyacylglutathione hydrolase-like"/>
    <property type="match status" value="1"/>
</dbReference>
<reference evidence="3" key="1">
    <citation type="journal article" date="2019" name="Int. J. Syst. Evol. Microbiol.">
        <title>The Global Catalogue of Microorganisms (GCM) 10K type strain sequencing project: providing services to taxonomists for standard genome sequencing and annotation.</title>
        <authorList>
            <consortium name="The Broad Institute Genomics Platform"/>
            <consortium name="The Broad Institute Genome Sequencing Center for Infectious Disease"/>
            <person name="Wu L."/>
            <person name="Ma J."/>
        </authorList>
    </citation>
    <scope>NUCLEOTIDE SEQUENCE [LARGE SCALE GENOMIC DNA]</scope>
    <source>
        <strain evidence="3">YIM 94188</strain>
    </source>
</reference>
<name>A0ABW0ZIE7_9ACTN</name>
<dbReference type="PANTHER" id="PTHR42951:SF4">
    <property type="entry name" value="ACYL-COENZYME A THIOESTERASE MBLAC2"/>
    <property type="match status" value="1"/>
</dbReference>
<keyword evidence="3" id="KW-1185">Reference proteome</keyword>
<evidence type="ECO:0000259" key="1">
    <source>
        <dbReference type="SMART" id="SM00849"/>
    </source>
</evidence>
<dbReference type="RefSeq" id="WP_206056084.1">
    <property type="nucleotide sequence ID" value="NZ_JBHSNS010000004.1"/>
</dbReference>
<comment type="caution">
    <text evidence="2">The sequence shown here is derived from an EMBL/GenBank/DDBJ whole genome shotgun (WGS) entry which is preliminary data.</text>
</comment>
<evidence type="ECO:0000313" key="3">
    <source>
        <dbReference type="Proteomes" id="UP001596072"/>
    </source>
</evidence>
<sequence length="307" mass="33256">MNIDDFGRSDLVEVSAGVFAYVQHDGSWWINNTGFLVGSSGVISVDACSTEARTRAYLDTIGTVTDQPVRTLVNTHHHGDHTFGNYLFPTATIVGQERSREALKAWGLPRSAPYWTEVEWGDVELSPPFLTFKDSITLYADDLKCEVRHLGHPAHTDNDSVLWLPERGVLFAGDLLFNGGTPFVFQGSIAGALETLDELEKLGAETIVPGHGSVCGPEAFGHVRRYLRFVQGVASRGVAAGVSPLEAALDTDLGEFAELLDAERIVGNLYRAYSEERGEPWGTPLDATAALADMVTYSGGMPLTCHA</sequence>
<dbReference type="EMBL" id="JBHSNS010000004">
    <property type="protein sequence ID" value="MFC5729316.1"/>
    <property type="molecule type" value="Genomic_DNA"/>
</dbReference>
<organism evidence="2 3">
    <name type="scientific">Nocardioides vastitatis</name>
    <dbReference type="NCBI Taxonomy" id="2568655"/>
    <lineage>
        <taxon>Bacteria</taxon>
        <taxon>Bacillati</taxon>
        <taxon>Actinomycetota</taxon>
        <taxon>Actinomycetes</taxon>
        <taxon>Propionibacteriales</taxon>
        <taxon>Nocardioidaceae</taxon>
        <taxon>Nocardioides</taxon>
    </lineage>
</organism>
<accession>A0ABW0ZIE7</accession>
<dbReference type="InterPro" id="IPR001279">
    <property type="entry name" value="Metallo-B-lactamas"/>
</dbReference>
<dbReference type="CDD" id="cd16282">
    <property type="entry name" value="metallo-hydrolase-like_MBL-fold"/>
    <property type="match status" value="1"/>
</dbReference>
<dbReference type="InterPro" id="IPR050855">
    <property type="entry name" value="NDM-1-like"/>
</dbReference>
<evidence type="ECO:0000313" key="2">
    <source>
        <dbReference type="EMBL" id="MFC5729316.1"/>
    </source>
</evidence>
<dbReference type="SUPFAM" id="SSF56281">
    <property type="entry name" value="Metallo-hydrolase/oxidoreductase"/>
    <property type="match status" value="1"/>
</dbReference>
<feature type="domain" description="Metallo-beta-lactamase" evidence="1">
    <location>
        <begin position="30"/>
        <end position="211"/>
    </location>
</feature>
<dbReference type="Proteomes" id="UP001596072">
    <property type="component" value="Unassembled WGS sequence"/>
</dbReference>
<gene>
    <name evidence="2" type="ORF">ACFPQB_10330</name>
</gene>
<dbReference type="InterPro" id="IPR036866">
    <property type="entry name" value="RibonucZ/Hydroxyglut_hydro"/>
</dbReference>